<keyword evidence="3" id="KW-0614">Plasmid</keyword>
<proteinExistence type="predicted"/>
<feature type="coiled-coil region" evidence="1">
    <location>
        <begin position="94"/>
        <end position="121"/>
    </location>
</feature>
<feature type="region of interest" description="Disordered" evidence="2">
    <location>
        <begin position="173"/>
        <end position="199"/>
    </location>
</feature>
<dbReference type="AlphaFoldDB" id="W0FY18"/>
<organism evidence="3">
    <name type="scientific">Streptomyces sp. 14R-10</name>
    <dbReference type="NCBI Taxonomy" id="1442159"/>
    <lineage>
        <taxon>Bacteria</taxon>
        <taxon>Bacillati</taxon>
        <taxon>Actinomycetota</taxon>
        <taxon>Actinomycetes</taxon>
        <taxon>Kitasatosporales</taxon>
        <taxon>Streptomycetaceae</taxon>
        <taxon>Streptomyces</taxon>
    </lineage>
</organism>
<gene>
    <name evidence="3" type="ORF">pZL1.32c</name>
</gene>
<name>W0FY18_9ACTN</name>
<protein>
    <submittedName>
        <fullName evidence="3">Unknow protein</fullName>
    </submittedName>
</protein>
<reference evidence="3" key="1">
    <citation type="submission" date="2013-08" db="EMBL/GenBank/DDBJ databases">
        <title>Two distinct conjugal transfer systems on Streptomyces plasmid pZL1.</title>
        <authorList>
            <person name="Zhao L."/>
            <person name="Zhong L."/>
            <person name="Qin Z."/>
        </authorList>
    </citation>
    <scope>NUCLEOTIDE SEQUENCE</scope>
    <source>
        <strain evidence="3">14R-10</strain>
        <plasmid evidence="3">pZL1</plasmid>
    </source>
</reference>
<accession>W0FY18</accession>
<evidence type="ECO:0000256" key="1">
    <source>
        <dbReference type="SAM" id="Coils"/>
    </source>
</evidence>
<dbReference type="EMBL" id="KF501372">
    <property type="protein sequence ID" value="AHF46197.1"/>
    <property type="molecule type" value="Genomic_DNA"/>
</dbReference>
<evidence type="ECO:0000256" key="2">
    <source>
        <dbReference type="SAM" id="MobiDB-lite"/>
    </source>
</evidence>
<evidence type="ECO:0000313" key="3">
    <source>
        <dbReference type="EMBL" id="AHF46197.1"/>
    </source>
</evidence>
<sequence length="237" mass="26606">MRRVSVTTYSPHSGTQWKIEQVELDPETRTPARTVMEPRELDGPTAFWPDGTTSYVLHFKGGQATSWTVADETDTALRALEDLRRGGEIAPGLLRKYLFDVRQLETRITALKEELLLLAREPGPIGRARLSFRDIGAELGQHHSTVAERHQRILDGDTARWRGWLTQNTERAAMYSNGGELPRPPQPEREHETNVYDSQEEEGKVLALCRCGWSGPTATNIVIAARQGKAHEDDPNA</sequence>
<keyword evidence="1" id="KW-0175">Coiled coil</keyword>
<geneLocation type="plasmid" evidence="3">
    <name>pZL1</name>
</geneLocation>